<dbReference type="GO" id="GO:0046654">
    <property type="term" value="P:tetrahydrofolate biosynthetic process"/>
    <property type="evidence" value="ECO:0007669"/>
    <property type="project" value="UniProtKB-UniRule"/>
</dbReference>
<feature type="region of interest" description="Disordered" evidence="7">
    <location>
        <begin position="1"/>
        <end position="21"/>
    </location>
</feature>
<dbReference type="InterPro" id="IPR043133">
    <property type="entry name" value="GTP-CH-I_C/QueF"/>
</dbReference>
<evidence type="ECO:0000256" key="3">
    <source>
        <dbReference type="ARBA" id="ARBA00005708"/>
    </source>
</evidence>
<organism evidence="9 10">
    <name type="scientific">Zoogloea oleivorans</name>
    <dbReference type="NCBI Taxonomy" id="1552750"/>
    <lineage>
        <taxon>Bacteria</taxon>
        <taxon>Pseudomonadati</taxon>
        <taxon>Pseudomonadota</taxon>
        <taxon>Betaproteobacteria</taxon>
        <taxon>Rhodocyclales</taxon>
        <taxon>Zoogloeaceae</taxon>
        <taxon>Zoogloea</taxon>
    </lineage>
</organism>
<keyword evidence="10" id="KW-1185">Reference proteome</keyword>
<protein>
    <recommendedName>
        <fullName evidence="6">7,8-dihydroneopterin aldolase</fullName>
        <ecNumber evidence="6">4.1.2.25</ecNumber>
    </recommendedName>
</protein>
<dbReference type="EC" id="4.1.2.25" evidence="6"/>
<dbReference type="OrthoDB" id="9810587at2"/>
<comment type="pathway">
    <text evidence="2 6">Cofactor biosynthesis; tetrahydrofolate biosynthesis; 2-amino-4-hydroxy-6-hydroxymethyl-7,8-dihydropteridine diphosphate from 7,8-dihydroneopterin triphosphate: step 3/4.</text>
</comment>
<reference evidence="9 10" key="1">
    <citation type="submission" date="2019-01" db="EMBL/GenBank/DDBJ databases">
        <title>Zoogloea oleivorans genome sequencing and assembly.</title>
        <authorList>
            <person name="Tancsics A."/>
            <person name="Farkas M."/>
            <person name="Kriszt B."/>
            <person name="Maroti G."/>
            <person name="Horvath B."/>
        </authorList>
    </citation>
    <scope>NUCLEOTIDE SEQUENCE [LARGE SCALE GENOMIC DNA]</scope>
    <source>
        <strain evidence="9 10">Buc</strain>
    </source>
</reference>
<sequence>MCGAATTTRTGKPPSSREPDMEHDCLIRLEGLNLNASIGIYPHELAARQPLEIDLQLTIDGALAARSDDIHHTVDYDQIVQCLENLLASRHFNLLEHLSQTMLDTLGACFPVKRATVTLSKPLAVPKARRVSVTRVGEWRNAVVAQFPRTSLPFPGADGFTMRDLAL</sequence>
<gene>
    <name evidence="9" type="primary">folB</name>
    <name evidence="9" type="ORF">ETQ85_09200</name>
</gene>
<comment type="catalytic activity">
    <reaction evidence="1 6">
        <text>7,8-dihydroneopterin = 6-hydroxymethyl-7,8-dihydropterin + glycolaldehyde</text>
        <dbReference type="Rhea" id="RHEA:10540"/>
        <dbReference type="ChEBI" id="CHEBI:17001"/>
        <dbReference type="ChEBI" id="CHEBI:17071"/>
        <dbReference type="ChEBI" id="CHEBI:44841"/>
        <dbReference type="EC" id="4.1.2.25"/>
    </reaction>
</comment>
<comment type="function">
    <text evidence="6">Catalyzes the conversion of 7,8-dihydroneopterin to 6-hydroxymethyl-7,8-dihydropterin.</text>
</comment>
<dbReference type="PANTHER" id="PTHR42844">
    <property type="entry name" value="DIHYDRONEOPTERIN ALDOLASE 1-RELATED"/>
    <property type="match status" value="1"/>
</dbReference>
<evidence type="ECO:0000259" key="8">
    <source>
        <dbReference type="SMART" id="SM00905"/>
    </source>
</evidence>
<dbReference type="EMBL" id="SDKK01000007">
    <property type="protein sequence ID" value="TYC59725.1"/>
    <property type="molecule type" value="Genomic_DNA"/>
</dbReference>
<dbReference type="InterPro" id="IPR006157">
    <property type="entry name" value="FolB_dom"/>
</dbReference>
<dbReference type="Pfam" id="PF02152">
    <property type="entry name" value="FolB"/>
    <property type="match status" value="1"/>
</dbReference>
<dbReference type="Gene3D" id="3.30.1130.10">
    <property type="match status" value="1"/>
</dbReference>
<dbReference type="PANTHER" id="PTHR42844:SF1">
    <property type="entry name" value="DIHYDRONEOPTERIN ALDOLASE 1-RELATED"/>
    <property type="match status" value="1"/>
</dbReference>
<feature type="domain" description="Dihydroneopterin aldolase/epimerase" evidence="8">
    <location>
        <begin position="27"/>
        <end position="137"/>
    </location>
</feature>
<keyword evidence="4 6" id="KW-0289">Folate biosynthesis</keyword>
<dbReference type="UniPathway" id="UPA00077">
    <property type="reaction ID" value="UER00154"/>
</dbReference>
<dbReference type="AlphaFoldDB" id="A0A6C2D293"/>
<dbReference type="GO" id="GO:0005737">
    <property type="term" value="C:cytoplasm"/>
    <property type="evidence" value="ECO:0007669"/>
    <property type="project" value="TreeGrafter"/>
</dbReference>
<evidence type="ECO:0000256" key="4">
    <source>
        <dbReference type="ARBA" id="ARBA00022909"/>
    </source>
</evidence>
<dbReference type="InterPro" id="IPR006156">
    <property type="entry name" value="Dihydroneopterin_aldolase"/>
</dbReference>
<evidence type="ECO:0000256" key="6">
    <source>
        <dbReference type="RuleBase" id="RU362079"/>
    </source>
</evidence>
<keyword evidence="5 6" id="KW-0456">Lyase</keyword>
<dbReference type="SMART" id="SM00905">
    <property type="entry name" value="FolB"/>
    <property type="match status" value="1"/>
</dbReference>
<comment type="similarity">
    <text evidence="3 6">Belongs to the DHNA family.</text>
</comment>
<dbReference type="NCBIfam" id="TIGR00526">
    <property type="entry name" value="folB_dom"/>
    <property type="match status" value="1"/>
</dbReference>
<evidence type="ECO:0000256" key="5">
    <source>
        <dbReference type="ARBA" id="ARBA00023239"/>
    </source>
</evidence>
<evidence type="ECO:0000256" key="7">
    <source>
        <dbReference type="SAM" id="MobiDB-lite"/>
    </source>
</evidence>
<evidence type="ECO:0000256" key="2">
    <source>
        <dbReference type="ARBA" id="ARBA00005013"/>
    </source>
</evidence>
<evidence type="ECO:0000313" key="10">
    <source>
        <dbReference type="Proteomes" id="UP000389128"/>
    </source>
</evidence>
<proteinExistence type="inferred from homology"/>
<dbReference type="NCBIfam" id="TIGR00525">
    <property type="entry name" value="folB"/>
    <property type="match status" value="1"/>
</dbReference>
<accession>A0A6C2D293</accession>
<dbReference type="GO" id="GO:0046656">
    <property type="term" value="P:folic acid biosynthetic process"/>
    <property type="evidence" value="ECO:0007669"/>
    <property type="project" value="UniProtKB-UniRule"/>
</dbReference>
<dbReference type="SUPFAM" id="SSF55620">
    <property type="entry name" value="Tetrahydrobiopterin biosynthesis enzymes-like"/>
    <property type="match status" value="1"/>
</dbReference>
<comment type="caution">
    <text evidence="9">The sequence shown here is derived from an EMBL/GenBank/DDBJ whole genome shotgun (WGS) entry which is preliminary data.</text>
</comment>
<dbReference type="GO" id="GO:0004150">
    <property type="term" value="F:dihydroneopterin aldolase activity"/>
    <property type="evidence" value="ECO:0007669"/>
    <property type="project" value="UniProtKB-UniRule"/>
</dbReference>
<evidence type="ECO:0000313" key="9">
    <source>
        <dbReference type="EMBL" id="TYC59725.1"/>
    </source>
</evidence>
<dbReference type="Proteomes" id="UP000389128">
    <property type="component" value="Unassembled WGS sequence"/>
</dbReference>
<evidence type="ECO:0000256" key="1">
    <source>
        <dbReference type="ARBA" id="ARBA00001353"/>
    </source>
</evidence>
<name>A0A6C2D293_9RHOO</name>
<feature type="compositionally biased region" description="Polar residues" evidence="7">
    <location>
        <begin position="1"/>
        <end position="10"/>
    </location>
</feature>